<dbReference type="EMBL" id="CH408033">
    <property type="protein sequence ID" value="EAQ86224.1"/>
    <property type="molecule type" value="Genomic_DNA"/>
</dbReference>
<dbReference type="GeneID" id="4393707"/>
<dbReference type="GO" id="GO:0016740">
    <property type="term" value="F:transferase activity"/>
    <property type="evidence" value="ECO:0007669"/>
    <property type="project" value="UniProtKB-KW"/>
</dbReference>
<reference evidence="6" key="1">
    <citation type="journal article" date="2015" name="Genome Announc.">
        <title>Draft genome sequence of the cellulolytic fungus Chaetomium globosum.</title>
        <authorList>
            <person name="Cuomo C.A."/>
            <person name="Untereiner W.A."/>
            <person name="Ma L.-J."/>
            <person name="Grabherr M."/>
            <person name="Birren B.W."/>
        </authorList>
    </citation>
    <scope>NUCLEOTIDE SEQUENCE [LARGE SCALE GENOMIC DNA]</scope>
    <source>
        <strain evidence="6">ATCC 6205 / CBS 148.51 / DSM 1962 / NBRC 6347 / NRRL 1970</strain>
    </source>
</reference>
<organism evidence="5 6">
    <name type="scientific">Chaetomium globosum (strain ATCC 6205 / CBS 148.51 / DSM 1962 / NBRC 6347 / NRRL 1970)</name>
    <name type="common">Soil fungus</name>
    <dbReference type="NCBI Taxonomy" id="306901"/>
    <lineage>
        <taxon>Eukaryota</taxon>
        <taxon>Fungi</taxon>
        <taxon>Dikarya</taxon>
        <taxon>Ascomycota</taxon>
        <taxon>Pezizomycotina</taxon>
        <taxon>Sordariomycetes</taxon>
        <taxon>Sordariomycetidae</taxon>
        <taxon>Sordariales</taxon>
        <taxon>Chaetomiaceae</taxon>
        <taxon>Chaetomium</taxon>
    </lineage>
</organism>
<dbReference type="PANTHER" id="PTHR46116:SF39">
    <property type="entry name" value="BACULOVIRAL IAP REPEAT-CONTAINING PROTEIN 6"/>
    <property type="match status" value="1"/>
</dbReference>
<dbReference type="PROSITE" id="PS50127">
    <property type="entry name" value="UBC_2"/>
    <property type="match status" value="1"/>
</dbReference>
<dbReference type="Gene3D" id="3.10.110.10">
    <property type="entry name" value="Ubiquitin Conjugating Enzyme"/>
    <property type="match status" value="1"/>
</dbReference>
<feature type="compositionally biased region" description="Low complexity" evidence="3">
    <location>
        <begin position="42"/>
        <end position="54"/>
    </location>
</feature>
<feature type="region of interest" description="Disordered" evidence="3">
    <location>
        <begin position="1"/>
        <end position="54"/>
    </location>
</feature>
<dbReference type="SMART" id="SM00212">
    <property type="entry name" value="UBCc"/>
    <property type="match status" value="1"/>
</dbReference>
<keyword evidence="6" id="KW-1185">Reference proteome</keyword>
<proteinExistence type="predicted"/>
<dbReference type="HOGENOM" id="CLU_305018_0_0_1"/>
<gene>
    <name evidence="5" type="ORF">CHGG_07477</name>
</gene>
<evidence type="ECO:0000313" key="5">
    <source>
        <dbReference type="EMBL" id="EAQ86224.1"/>
    </source>
</evidence>
<dbReference type="InterPro" id="IPR016135">
    <property type="entry name" value="UBQ-conjugating_enzyme/RWD"/>
</dbReference>
<dbReference type="InParanoid" id="Q2GX27"/>
<accession>Q2GX27</accession>
<dbReference type="InterPro" id="IPR000608">
    <property type="entry name" value="UBC"/>
</dbReference>
<evidence type="ECO:0000256" key="3">
    <source>
        <dbReference type="SAM" id="MobiDB-lite"/>
    </source>
</evidence>
<feature type="region of interest" description="Disordered" evidence="3">
    <location>
        <begin position="671"/>
        <end position="701"/>
    </location>
</feature>
<keyword evidence="2" id="KW-0833">Ubl conjugation pathway</keyword>
<feature type="compositionally biased region" description="Polar residues" evidence="3">
    <location>
        <begin position="671"/>
        <end position="695"/>
    </location>
</feature>
<evidence type="ECO:0000313" key="6">
    <source>
        <dbReference type="Proteomes" id="UP000001056"/>
    </source>
</evidence>
<dbReference type="STRING" id="306901.Q2GX27"/>
<feature type="compositionally biased region" description="Basic residues" evidence="3">
    <location>
        <begin position="806"/>
        <end position="822"/>
    </location>
</feature>
<feature type="compositionally biased region" description="Polar residues" evidence="3">
    <location>
        <begin position="23"/>
        <end position="32"/>
    </location>
</feature>
<feature type="region of interest" description="Disordered" evidence="3">
    <location>
        <begin position="67"/>
        <end position="90"/>
    </location>
</feature>
<protein>
    <recommendedName>
        <fullName evidence="4">UBC core domain-containing protein</fullName>
    </recommendedName>
</protein>
<feature type="region of interest" description="Disordered" evidence="3">
    <location>
        <begin position="805"/>
        <end position="865"/>
    </location>
</feature>
<dbReference type="RefSeq" id="XP_001225133.1">
    <property type="nucleotide sequence ID" value="XM_001225132.1"/>
</dbReference>
<feature type="region of interest" description="Disordered" evidence="3">
    <location>
        <begin position="899"/>
        <end position="943"/>
    </location>
</feature>
<evidence type="ECO:0000256" key="1">
    <source>
        <dbReference type="ARBA" id="ARBA00022679"/>
    </source>
</evidence>
<dbReference type="OrthoDB" id="47801at2759"/>
<dbReference type="VEuPathDB" id="FungiDB:CHGG_07477"/>
<dbReference type="eggNOG" id="KOG0895">
    <property type="taxonomic scope" value="Eukaryota"/>
</dbReference>
<dbReference type="SUPFAM" id="SSF54495">
    <property type="entry name" value="UBC-like"/>
    <property type="match status" value="1"/>
</dbReference>
<sequence>MVKRGHNSLDETSQGSRGPKQQRLMTTTNGAQDGTAGVSTLPAISPSAHHPAPANTAAGIIENQGSISNPIDLTKSPSPPPCLPDGPIDSSIQISQATSTIPSAGRKPFRQRAVATFNRVRMNAAQTTQIENDRRTAEVLQQRLYAENEVSPGQDQSIQPPRAPRVFVPADPLVDFRNRLRLCRCTRCRTAITIKGATLIQRTGEMLKQSRTGYGDNDWDWKQQMNLAKPQAWKNANDETGDLTLYFQALSLLLPSPSKEAPTPFDREPQPLISEMIQRSPIMARASELLRHGAIEEINQRCRPIAVVLDFMEALAGHESTCSLLFHPRILYPAVEQLPQIVLTGSRTQKLQSTGASKYETSESLAAVAEQLAIPARKFVEASRRVGSLDAEYEKGESLIVLKRICSIADSLGDLRAQLAISTPQKSSSPPPPCRPTANVMTRSARANAAKEAEIKALKVASNTSSEWHRENCLKGVSDDIMLNSFHFAAAAKKAGESKPAAGRMRKLLAQVLSLSTDLPDGIYVRHGESRMDVMKVLVVGPPDTPYEHGLFEFDLFCGPEFPKRPPEMFFRTTGGGTARFNPNLYVNGKRTWRGQPWDPNRSTLLQLLVSIQAMIFNDLPYYNEPGYELRSDHAAAQAYNRTVERLTVQYAIIPWLANRLVASIKPAQTTDASPANKQVHGNPTGATVNQSQTNQPPPLAAVTHSAAGMNLGEYDVPASGDAEHDVSAPVVPPATPGSQPAPGGDDPIFGAVAREHFRAKASAIVTTVQKWEKLSTTGAGMLVPMTQGLENLLDRHGLGWGRFPTHGRHLSSSKRSGRHIRQNSGPPKLHTSKSPLQPEGQVHHGPWLHPSHDPFAVSPQVPSAQQPELLPAPLIVPTPQPPPGYQFQAHPSFQAAQAENAQRYGPVQSPPPQLPPQPKFEPMDFGPTGPEDTATAPEAVGPEYMWLEDTGVDDPGEYLWVEETGAEDLGTQ</sequence>
<dbReference type="Pfam" id="PF00179">
    <property type="entry name" value="UQ_con"/>
    <property type="match status" value="1"/>
</dbReference>
<evidence type="ECO:0000259" key="4">
    <source>
        <dbReference type="PROSITE" id="PS50127"/>
    </source>
</evidence>
<evidence type="ECO:0000256" key="2">
    <source>
        <dbReference type="ARBA" id="ARBA00022786"/>
    </source>
</evidence>
<dbReference type="Proteomes" id="UP000001056">
    <property type="component" value="Unassembled WGS sequence"/>
</dbReference>
<dbReference type="AlphaFoldDB" id="Q2GX27"/>
<dbReference type="PANTHER" id="PTHR46116">
    <property type="entry name" value="(E3-INDEPENDENT) E2 UBIQUITIN-CONJUGATING ENZYME"/>
    <property type="match status" value="1"/>
</dbReference>
<feature type="compositionally biased region" description="Pro residues" evidence="3">
    <location>
        <begin position="909"/>
        <end position="920"/>
    </location>
</feature>
<feature type="region of interest" description="Disordered" evidence="3">
    <location>
        <begin position="715"/>
        <end position="744"/>
    </location>
</feature>
<feature type="domain" description="UBC core" evidence="4">
    <location>
        <begin position="503"/>
        <end position="653"/>
    </location>
</feature>
<name>Q2GX27_CHAGB</name>
<keyword evidence="1" id="KW-0808">Transferase</keyword>